<dbReference type="AlphaFoldDB" id="A0A0D3I296"/>
<dbReference type="EnsemblProtists" id="EOD37151">
    <property type="protein sequence ID" value="EOD37151"/>
    <property type="gene ID" value="EMIHUDRAFT_225846"/>
</dbReference>
<sequence length="445" mass="46262">MLERDDLDSLLDKHGVSGVSIAVLCPDGSGDASVSTQCAGIADPNATPLFDSTLLQIASLSKPIASTFAAGYFADAGVSLDTPVADALAAANSPLRLRAAKGMPAEWAETVTLRQMMDHTGLGMHYANGVPRSDEFPPVLALLSGSEEAPAPYGYASLAMTKAPGTRFGYSGGGFLVLQHLIECREGRPAAEVMEAFLRRCGTAVHLGLTFEHEPPPHKHVACGFYDGQQPVPGGRKSFPPFAAGALGSAAGLADWLRVLALAYHRPEGAISHAAARAVLTPSAAGDLGSDAFMGAAMGVGMFVFDSHGADGRTSRWMLHQAANDGFRGVLLVCFDGPDAAEGPRGFVILANGDNAAVNLVSAVARRLLCAPRGPFARVALDWSRVPDPDVPYLSRASSQEEIVNLGLKEQVLNAFVKPAAGPVLLPLPDVPPTKSAHDVDQGGA</sequence>
<dbReference type="eggNOG" id="ENOG502RYC5">
    <property type="taxonomic scope" value="Eukaryota"/>
</dbReference>
<evidence type="ECO:0000313" key="3">
    <source>
        <dbReference type="Proteomes" id="UP000013827"/>
    </source>
</evidence>
<feature type="domain" description="Beta-lactamase-related" evidence="1">
    <location>
        <begin position="8"/>
        <end position="357"/>
    </location>
</feature>
<keyword evidence="3" id="KW-1185">Reference proteome</keyword>
<dbReference type="GeneID" id="17251564"/>
<dbReference type="PANTHER" id="PTHR43283">
    <property type="entry name" value="BETA-LACTAMASE-RELATED"/>
    <property type="match status" value="1"/>
</dbReference>
<evidence type="ECO:0000259" key="1">
    <source>
        <dbReference type="Pfam" id="PF00144"/>
    </source>
</evidence>
<reference evidence="2" key="2">
    <citation type="submission" date="2024-10" db="UniProtKB">
        <authorList>
            <consortium name="EnsemblProtists"/>
        </authorList>
    </citation>
    <scope>IDENTIFICATION</scope>
</reference>
<dbReference type="EnsemblProtists" id="EOD05381">
    <property type="protein sequence ID" value="EOD05381"/>
    <property type="gene ID" value="EMIHUDRAFT_199070"/>
</dbReference>
<name>A0A0D3I296_EMIH1</name>
<dbReference type="InterPro" id="IPR001466">
    <property type="entry name" value="Beta-lactam-related"/>
</dbReference>
<reference evidence="3" key="1">
    <citation type="journal article" date="2013" name="Nature">
        <title>Pan genome of the phytoplankton Emiliania underpins its global distribution.</title>
        <authorList>
            <person name="Read B.A."/>
            <person name="Kegel J."/>
            <person name="Klute M.J."/>
            <person name="Kuo A."/>
            <person name="Lefebvre S.C."/>
            <person name="Maumus F."/>
            <person name="Mayer C."/>
            <person name="Miller J."/>
            <person name="Monier A."/>
            <person name="Salamov A."/>
            <person name="Young J."/>
            <person name="Aguilar M."/>
            <person name="Claverie J.M."/>
            <person name="Frickenhaus S."/>
            <person name="Gonzalez K."/>
            <person name="Herman E.K."/>
            <person name="Lin Y.C."/>
            <person name="Napier J."/>
            <person name="Ogata H."/>
            <person name="Sarno A.F."/>
            <person name="Shmutz J."/>
            <person name="Schroeder D."/>
            <person name="de Vargas C."/>
            <person name="Verret F."/>
            <person name="von Dassow P."/>
            <person name="Valentin K."/>
            <person name="Van de Peer Y."/>
            <person name="Wheeler G."/>
            <person name="Dacks J.B."/>
            <person name="Delwiche C.F."/>
            <person name="Dyhrman S.T."/>
            <person name="Glockner G."/>
            <person name="John U."/>
            <person name="Richards T."/>
            <person name="Worden A.Z."/>
            <person name="Zhang X."/>
            <person name="Grigoriev I.V."/>
            <person name="Allen A.E."/>
            <person name="Bidle K."/>
            <person name="Borodovsky M."/>
            <person name="Bowler C."/>
            <person name="Brownlee C."/>
            <person name="Cock J.M."/>
            <person name="Elias M."/>
            <person name="Gladyshev V.N."/>
            <person name="Groth M."/>
            <person name="Guda C."/>
            <person name="Hadaegh A."/>
            <person name="Iglesias-Rodriguez M.D."/>
            <person name="Jenkins J."/>
            <person name="Jones B.M."/>
            <person name="Lawson T."/>
            <person name="Leese F."/>
            <person name="Lindquist E."/>
            <person name="Lobanov A."/>
            <person name="Lomsadze A."/>
            <person name="Malik S.B."/>
            <person name="Marsh M.E."/>
            <person name="Mackinder L."/>
            <person name="Mock T."/>
            <person name="Mueller-Roeber B."/>
            <person name="Pagarete A."/>
            <person name="Parker M."/>
            <person name="Probert I."/>
            <person name="Quesneville H."/>
            <person name="Raines C."/>
            <person name="Rensing S.A."/>
            <person name="Riano-Pachon D.M."/>
            <person name="Richier S."/>
            <person name="Rokitta S."/>
            <person name="Shiraiwa Y."/>
            <person name="Soanes D.M."/>
            <person name="van der Giezen M."/>
            <person name="Wahlund T.M."/>
            <person name="Williams B."/>
            <person name="Wilson W."/>
            <person name="Wolfe G."/>
            <person name="Wurch L.L."/>
        </authorList>
    </citation>
    <scope>NUCLEOTIDE SEQUENCE</scope>
</reference>
<dbReference type="SUPFAM" id="SSF56601">
    <property type="entry name" value="beta-lactamase/transpeptidase-like"/>
    <property type="match status" value="1"/>
</dbReference>
<dbReference type="KEGG" id="ehx:EMIHUDRAFT_199070"/>
<organism evidence="2 3">
    <name type="scientific">Emiliania huxleyi (strain CCMP1516)</name>
    <dbReference type="NCBI Taxonomy" id="280463"/>
    <lineage>
        <taxon>Eukaryota</taxon>
        <taxon>Haptista</taxon>
        <taxon>Haptophyta</taxon>
        <taxon>Prymnesiophyceae</taxon>
        <taxon>Isochrysidales</taxon>
        <taxon>Noelaerhabdaceae</taxon>
        <taxon>Emiliania</taxon>
    </lineage>
</organism>
<dbReference type="Pfam" id="PF00144">
    <property type="entry name" value="Beta-lactamase"/>
    <property type="match status" value="1"/>
</dbReference>
<dbReference type="InterPro" id="IPR050789">
    <property type="entry name" value="Diverse_Enzym_Activities"/>
</dbReference>
<dbReference type="InterPro" id="IPR012338">
    <property type="entry name" value="Beta-lactam/transpept-like"/>
</dbReference>
<accession>A0A0D3I296</accession>
<dbReference type="OMA" id="LGMHYVH"/>
<proteinExistence type="predicted"/>
<dbReference type="RefSeq" id="XP_005789580.1">
    <property type="nucleotide sequence ID" value="XM_005789523.1"/>
</dbReference>
<dbReference type="GeneID" id="17282421"/>
<dbReference type="Proteomes" id="UP000013827">
    <property type="component" value="Unassembled WGS sequence"/>
</dbReference>
<dbReference type="PaxDb" id="2903-EOD05381"/>
<evidence type="ECO:0000313" key="2">
    <source>
        <dbReference type="EnsemblProtists" id="EOD05381"/>
    </source>
</evidence>
<protein>
    <recommendedName>
        <fullName evidence="1">Beta-lactamase-related domain-containing protein</fullName>
    </recommendedName>
</protein>
<dbReference type="HOGENOM" id="CLU_616003_0_0_1"/>
<dbReference type="RefSeq" id="XP_005757810.1">
    <property type="nucleotide sequence ID" value="XM_005757753.1"/>
</dbReference>
<dbReference type="Gene3D" id="3.40.710.10">
    <property type="entry name" value="DD-peptidase/beta-lactamase superfamily"/>
    <property type="match status" value="1"/>
</dbReference>
<dbReference type="KEGG" id="ehx:EMIHUDRAFT_225846"/>